<feature type="domain" description="Serine/threonine specific protein phosphatases" evidence="14">
    <location>
        <begin position="50"/>
        <end position="318"/>
    </location>
</feature>
<feature type="compositionally biased region" description="Basic and acidic residues" evidence="13">
    <location>
        <begin position="444"/>
        <end position="462"/>
    </location>
</feature>
<accession>A0AAJ6VLV6</accession>
<dbReference type="GO" id="GO:0046872">
    <property type="term" value="F:metal ion binding"/>
    <property type="evidence" value="ECO:0007669"/>
    <property type="project" value="UniProtKB-KW"/>
</dbReference>
<comment type="catalytic activity">
    <reaction evidence="11">
        <text>O-phospho-L-seryl-[protein] + H2O = L-seryl-[protein] + phosphate</text>
        <dbReference type="Rhea" id="RHEA:20629"/>
        <dbReference type="Rhea" id="RHEA-COMP:9863"/>
        <dbReference type="Rhea" id="RHEA-COMP:11604"/>
        <dbReference type="ChEBI" id="CHEBI:15377"/>
        <dbReference type="ChEBI" id="CHEBI:29999"/>
        <dbReference type="ChEBI" id="CHEBI:43474"/>
        <dbReference type="ChEBI" id="CHEBI:83421"/>
        <dbReference type="EC" id="3.1.3.16"/>
    </reaction>
</comment>
<gene>
    <name evidence="16" type="primary">LOC105360442</name>
</gene>
<evidence type="ECO:0000259" key="14">
    <source>
        <dbReference type="SMART" id="SM00156"/>
    </source>
</evidence>
<proteinExistence type="inferred from homology"/>
<keyword evidence="9" id="KW-0904">Protein phosphatase</keyword>
<dbReference type="AlphaFoldDB" id="A0AAJ6VLV6"/>
<evidence type="ECO:0000256" key="11">
    <source>
        <dbReference type="ARBA" id="ARBA00047761"/>
    </source>
</evidence>
<dbReference type="EC" id="3.1.3.16" evidence="4"/>
<evidence type="ECO:0000256" key="13">
    <source>
        <dbReference type="SAM" id="MobiDB-lite"/>
    </source>
</evidence>
<dbReference type="GO" id="GO:0097720">
    <property type="term" value="P:calcineurin-mediated signaling"/>
    <property type="evidence" value="ECO:0007669"/>
    <property type="project" value="InterPro"/>
</dbReference>
<name>A0AAJ6VLV6_9HYME</name>
<dbReference type="FunFam" id="3.60.21.10:FF:000198">
    <property type="entry name" value="Serine/threonine-protein phosphatase 2B catalytic subunit alpha isoform"/>
    <property type="match status" value="1"/>
</dbReference>
<feature type="region of interest" description="Disordered" evidence="13">
    <location>
        <begin position="444"/>
        <end position="489"/>
    </location>
</feature>
<evidence type="ECO:0000256" key="1">
    <source>
        <dbReference type="ARBA" id="ARBA00001947"/>
    </source>
</evidence>
<dbReference type="Pfam" id="PF00149">
    <property type="entry name" value="Metallophos"/>
    <property type="match status" value="1"/>
</dbReference>
<evidence type="ECO:0000256" key="7">
    <source>
        <dbReference type="ARBA" id="ARBA00022833"/>
    </source>
</evidence>
<evidence type="ECO:0000313" key="16">
    <source>
        <dbReference type="RefSeq" id="XP_011495639.1"/>
    </source>
</evidence>
<dbReference type="GeneID" id="105360442"/>
<evidence type="ECO:0000256" key="6">
    <source>
        <dbReference type="ARBA" id="ARBA00022801"/>
    </source>
</evidence>
<dbReference type="GO" id="GO:0005516">
    <property type="term" value="F:calmodulin binding"/>
    <property type="evidence" value="ECO:0007669"/>
    <property type="project" value="UniProtKB-KW"/>
</dbReference>
<keyword evidence="7" id="KW-0862">Zinc</keyword>
<evidence type="ECO:0000256" key="9">
    <source>
        <dbReference type="ARBA" id="ARBA00022912"/>
    </source>
</evidence>
<keyword evidence="8" id="KW-0112">Calmodulin-binding</keyword>
<organism evidence="15 16">
    <name type="scientific">Ceratosolen solmsi marchali</name>
    <dbReference type="NCBI Taxonomy" id="326594"/>
    <lineage>
        <taxon>Eukaryota</taxon>
        <taxon>Metazoa</taxon>
        <taxon>Ecdysozoa</taxon>
        <taxon>Arthropoda</taxon>
        <taxon>Hexapoda</taxon>
        <taxon>Insecta</taxon>
        <taxon>Pterygota</taxon>
        <taxon>Neoptera</taxon>
        <taxon>Endopterygota</taxon>
        <taxon>Hymenoptera</taxon>
        <taxon>Apocrita</taxon>
        <taxon>Proctotrupomorpha</taxon>
        <taxon>Chalcidoidea</taxon>
        <taxon>Agaonidae</taxon>
        <taxon>Agaoninae</taxon>
        <taxon>Ceratosolen</taxon>
    </lineage>
</organism>
<evidence type="ECO:0000256" key="3">
    <source>
        <dbReference type="ARBA" id="ARBA00009905"/>
    </source>
</evidence>
<keyword evidence="10" id="KW-0408">Iron</keyword>
<dbReference type="SUPFAM" id="SSF56300">
    <property type="entry name" value="Metallo-dependent phosphatases"/>
    <property type="match status" value="1"/>
</dbReference>
<protein>
    <recommendedName>
        <fullName evidence="4">protein-serine/threonine phosphatase</fullName>
        <ecNumber evidence="4">3.1.3.16</ecNumber>
    </recommendedName>
</protein>
<evidence type="ECO:0000256" key="8">
    <source>
        <dbReference type="ARBA" id="ARBA00022860"/>
    </source>
</evidence>
<reference evidence="16" key="1">
    <citation type="submission" date="2025-08" db="UniProtKB">
        <authorList>
            <consortium name="RefSeq"/>
        </authorList>
    </citation>
    <scope>IDENTIFICATION</scope>
</reference>
<dbReference type="Proteomes" id="UP000695007">
    <property type="component" value="Unplaced"/>
</dbReference>
<dbReference type="CDD" id="cd07416">
    <property type="entry name" value="MPP_PP2B"/>
    <property type="match status" value="1"/>
</dbReference>
<dbReference type="PANTHER" id="PTHR45673">
    <property type="entry name" value="SERINE/THREONINE-PROTEIN PHOSPHATASE 2B CATALYTIC SUBUNIT 1-RELATED"/>
    <property type="match status" value="1"/>
</dbReference>
<keyword evidence="5" id="KW-0479">Metal-binding</keyword>
<comment type="similarity">
    <text evidence="3">Belongs to the PPP phosphatase family. PP-2B subfamily.</text>
</comment>
<keyword evidence="6" id="KW-0378">Hydrolase</keyword>
<comment type="cofactor">
    <cofactor evidence="2">
        <name>Fe(3+)</name>
        <dbReference type="ChEBI" id="CHEBI:29034"/>
    </cofactor>
</comment>
<evidence type="ECO:0000256" key="10">
    <source>
        <dbReference type="ARBA" id="ARBA00023004"/>
    </source>
</evidence>
<dbReference type="InterPro" id="IPR041751">
    <property type="entry name" value="MPP_PP2B"/>
</dbReference>
<dbReference type="PRINTS" id="PR00114">
    <property type="entry name" value="STPHPHTASE"/>
</dbReference>
<keyword evidence="15" id="KW-1185">Reference proteome</keyword>
<evidence type="ECO:0000256" key="4">
    <source>
        <dbReference type="ARBA" id="ARBA00013081"/>
    </source>
</evidence>
<dbReference type="GO" id="GO:0033192">
    <property type="term" value="F:calmodulin-dependent protein phosphatase activity"/>
    <property type="evidence" value="ECO:0007669"/>
    <property type="project" value="InterPro"/>
</dbReference>
<evidence type="ECO:0000256" key="5">
    <source>
        <dbReference type="ARBA" id="ARBA00022723"/>
    </source>
</evidence>
<sequence>MNFNDILFHHPINVPFPPSRKITVSEVFDSRTGRPRPDVLKQHFILEGRIDEAAALRIINDGAALLSSEKTMIDIEAPVTVCGDIHGQFYDLMKLFEVGGPPSSTKYLFLGDYVDRGYFSIECVLYLWALKLCHPTSKIKYSERVYDACMDAFDCLPLAALMNQQFLCVHGGLSPEIHNLEDIRKLDRFKEPPAFGPMCDLLWSDPLEDFGNEKNAEHFSHNSVRGCSYFYSYAACCDFLQNNNLLSIIRAHEAQDAGYRMYRKSQTTGFPSLITIFSAPNYLDVYNNKAAVLKYENNVMNIRQFNCSPHPYWLPNFMDVFTWSLPFVGEKVTEMLVNVLNICSDDELMSDGDDALEEGIAANLRKEVIRNKIRAIGKMARVFSVLREESESVLQLKGLTPTGALPLGALSGGKTSLKNALQGFSPNHKITSFAEAKGLDAINERMPPRKDAPPTPVNEEKPATVIKTPTTPGATDKHCTSHCTSQPHS</sequence>
<evidence type="ECO:0000256" key="2">
    <source>
        <dbReference type="ARBA" id="ARBA00001965"/>
    </source>
</evidence>
<evidence type="ECO:0000256" key="12">
    <source>
        <dbReference type="ARBA" id="ARBA00048336"/>
    </source>
</evidence>
<dbReference type="InterPro" id="IPR043360">
    <property type="entry name" value="PP2B"/>
</dbReference>
<comment type="catalytic activity">
    <reaction evidence="12">
        <text>O-phospho-L-threonyl-[protein] + H2O = L-threonyl-[protein] + phosphate</text>
        <dbReference type="Rhea" id="RHEA:47004"/>
        <dbReference type="Rhea" id="RHEA-COMP:11060"/>
        <dbReference type="Rhea" id="RHEA-COMP:11605"/>
        <dbReference type="ChEBI" id="CHEBI:15377"/>
        <dbReference type="ChEBI" id="CHEBI:30013"/>
        <dbReference type="ChEBI" id="CHEBI:43474"/>
        <dbReference type="ChEBI" id="CHEBI:61977"/>
        <dbReference type="EC" id="3.1.3.16"/>
    </reaction>
</comment>
<dbReference type="Gene3D" id="3.60.21.10">
    <property type="match status" value="2"/>
</dbReference>
<evidence type="ECO:0000313" key="15">
    <source>
        <dbReference type="Proteomes" id="UP000695007"/>
    </source>
</evidence>
<dbReference type="InterPro" id="IPR004843">
    <property type="entry name" value="Calcineurin-like_PHP"/>
</dbReference>
<dbReference type="KEGG" id="csol:105360442"/>
<dbReference type="InterPro" id="IPR006186">
    <property type="entry name" value="Ser/Thr-sp_prot-phosphatase"/>
</dbReference>
<dbReference type="InterPro" id="IPR029052">
    <property type="entry name" value="Metallo-depent_PP-like"/>
</dbReference>
<dbReference type="RefSeq" id="XP_011495639.1">
    <property type="nucleotide sequence ID" value="XM_011497337.1"/>
</dbReference>
<dbReference type="SMART" id="SM00156">
    <property type="entry name" value="PP2Ac"/>
    <property type="match status" value="1"/>
</dbReference>
<comment type="cofactor">
    <cofactor evidence="1">
        <name>Zn(2+)</name>
        <dbReference type="ChEBI" id="CHEBI:29105"/>
    </cofactor>
</comment>